<dbReference type="OMA" id="NCVTPVF"/>
<accession>A0A1Y1HQH3</accession>
<dbReference type="PANTHER" id="PTHR11717">
    <property type="entry name" value="LOW MOLECULAR WEIGHT PROTEIN TYROSINE PHOSPHATASE"/>
    <property type="match status" value="1"/>
</dbReference>
<evidence type="ECO:0000313" key="7">
    <source>
        <dbReference type="Proteomes" id="UP000054558"/>
    </source>
</evidence>
<evidence type="ECO:0000256" key="1">
    <source>
        <dbReference type="ARBA" id="ARBA00011063"/>
    </source>
</evidence>
<keyword evidence="3" id="KW-0904">Protein phosphatase</keyword>
<feature type="domain" description="Phosphotyrosine protein phosphatase I" evidence="5">
    <location>
        <begin position="125"/>
        <end position="290"/>
    </location>
</feature>
<dbReference type="InterPro" id="IPR017867">
    <property type="entry name" value="Tyr_phospatase_low_mol_wt"/>
</dbReference>
<dbReference type="InterPro" id="IPR023485">
    <property type="entry name" value="Ptyr_pPase"/>
</dbReference>
<dbReference type="PANTHER" id="PTHR11717:SF7">
    <property type="entry name" value="LOW MOLECULAR WEIGHT PHOSPHOTYROSINE PROTEIN PHOSPHATASE"/>
    <property type="match status" value="1"/>
</dbReference>
<evidence type="ECO:0000259" key="5">
    <source>
        <dbReference type="SMART" id="SM00226"/>
    </source>
</evidence>
<protein>
    <submittedName>
        <fullName evidence="6">Low molecular weight phosphatase family protein</fullName>
    </submittedName>
</protein>
<sequence>MASSLLVRNAQGAFCRASCSFSSLKNPDERVSSDSCQWLSWVGEANAVRRGQGAKGQRRCPRSFAVGQLHRGGVVSMQSAQAETSETVEEPQRAFDVSSNCVTPSFRSAPWQGTNNERETDSAKANILFLSEGNVCRSIYAEAMFNGMLAERGLDNVVACASKATKDYNVGEPPDPRAVQVAEELGIRLREGATARLIDHAKDIVQYDLILCFDKFNAADVLKEISVYDTIDSTGRYSVRVRRLGEFARSRAIEEVDDPLYGNMGGADEFENLRQCARDVWDCCEGLADKLQEMYQELPEGESLQGAIAQSLAGMETFDWLVPPMLQKREKASSI</sequence>
<dbReference type="InterPro" id="IPR050438">
    <property type="entry name" value="LMW_PTPase"/>
</dbReference>
<proteinExistence type="inferred from homology"/>
<dbReference type="SUPFAM" id="SSF52788">
    <property type="entry name" value="Phosphotyrosine protein phosphatases I"/>
    <property type="match status" value="1"/>
</dbReference>
<evidence type="ECO:0000313" key="6">
    <source>
        <dbReference type="EMBL" id="GAQ78817.1"/>
    </source>
</evidence>
<keyword evidence="7" id="KW-1185">Reference proteome</keyword>
<name>A0A1Y1HQH3_KLENI</name>
<dbReference type="InterPro" id="IPR036196">
    <property type="entry name" value="Ptyr_pPase_sf"/>
</dbReference>
<evidence type="ECO:0000256" key="3">
    <source>
        <dbReference type="ARBA" id="ARBA00022912"/>
    </source>
</evidence>
<dbReference type="EMBL" id="DF236968">
    <property type="protein sequence ID" value="GAQ78817.1"/>
    <property type="molecule type" value="Genomic_DNA"/>
</dbReference>
<gene>
    <name evidence="6" type="ORF">KFL_000190350</name>
</gene>
<keyword evidence="2" id="KW-0378">Hydrolase</keyword>
<feature type="active site" evidence="4">
    <location>
        <position position="137"/>
    </location>
</feature>
<dbReference type="Gene3D" id="3.40.50.2300">
    <property type="match status" value="1"/>
</dbReference>
<dbReference type="OrthoDB" id="3388at2759"/>
<dbReference type="GO" id="GO:0004725">
    <property type="term" value="F:protein tyrosine phosphatase activity"/>
    <property type="evidence" value="ECO:0000318"/>
    <property type="project" value="GO_Central"/>
</dbReference>
<dbReference type="Proteomes" id="UP000054558">
    <property type="component" value="Unassembled WGS sequence"/>
</dbReference>
<dbReference type="Pfam" id="PF01451">
    <property type="entry name" value="LMWPc"/>
    <property type="match status" value="1"/>
</dbReference>
<dbReference type="PRINTS" id="PR00719">
    <property type="entry name" value="LMWPTPASE"/>
</dbReference>
<dbReference type="STRING" id="105231.A0A1Y1HQH3"/>
<dbReference type="SMART" id="SM00226">
    <property type="entry name" value="LMWPc"/>
    <property type="match status" value="1"/>
</dbReference>
<dbReference type="AlphaFoldDB" id="A0A1Y1HQH3"/>
<evidence type="ECO:0000256" key="2">
    <source>
        <dbReference type="ARBA" id="ARBA00022801"/>
    </source>
</evidence>
<evidence type="ECO:0000256" key="4">
    <source>
        <dbReference type="PIRSR" id="PIRSR617867-1"/>
    </source>
</evidence>
<organism evidence="6 7">
    <name type="scientific">Klebsormidium nitens</name>
    <name type="common">Green alga</name>
    <name type="synonym">Ulothrix nitens</name>
    <dbReference type="NCBI Taxonomy" id="105231"/>
    <lineage>
        <taxon>Eukaryota</taxon>
        <taxon>Viridiplantae</taxon>
        <taxon>Streptophyta</taxon>
        <taxon>Klebsormidiophyceae</taxon>
        <taxon>Klebsormidiales</taxon>
        <taxon>Klebsormidiaceae</taxon>
        <taxon>Klebsormidium</taxon>
    </lineage>
</organism>
<feature type="active site" description="Proton donor" evidence="4">
    <location>
        <position position="258"/>
    </location>
</feature>
<comment type="similarity">
    <text evidence="1">Belongs to the low molecular weight phosphotyrosine protein phosphatase family.</text>
</comment>
<reference evidence="6 7" key="1">
    <citation type="journal article" date="2014" name="Nat. Commun.">
        <title>Klebsormidium flaccidum genome reveals primary factors for plant terrestrial adaptation.</title>
        <authorList>
            <person name="Hori K."/>
            <person name="Maruyama F."/>
            <person name="Fujisawa T."/>
            <person name="Togashi T."/>
            <person name="Yamamoto N."/>
            <person name="Seo M."/>
            <person name="Sato S."/>
            <person name="Yamada T."/>
            <person name="Mori H."/>
            <person name="Tajima N."/>
            <person name="Moriyama T."/>
            <person name="Ikeuchi M."/>
            <person name="Watanabe M."/>
            <person name="Wada H."/>
            <person name="Kobayashi K."/>
            <person name="Saito M."/>
            <person name="Masuda T."/>
            <person name="Sasaki-Sekimoto Y."/>
            <person name="Mashiguchi K."/>
            <person name="Awai K."/>
            <person name="Shimojima M."/>
            <person name="Masuda S."/>
            <person name="Iwai M."/>
            <person name="Nobusawa T."/>
            <person name="Narise T."/>
            <person name="Kondo S."/>
            <person name="Saito H."/>
            <person name="Sato R."/>
            <person name="Murakawa M."/>
            <person name="Ihara Y."/>
            <person name="Oshima-Yamada Y."/>
            <person name="Ohtaka K."/>
            <person name="Satoh M."/>
            <person name="Sonobe K."/>
            <person name="Ishii M."/>
            <person name="Ohtani R."/>
            <person name="Kanamori-Sato M."/>
            <person name="Honoki R."/>
            <person name="Miyazaki D."/>
            <person name="Mochizuki H."/>
            <person name="Umetsu J."/>
            <person name="Higashi K."/>
            <person name="Shibata D."/>
            <person name="Kamiya Y."/>
            <person name="Sato N."/>
            <person name="Nakamura Y."/>
            <person name="Tabata S."/>
            <person name="Ida S."/>
            <person name="Kurokawa K."/>
            <person name="Ohta H."/>
        </authorList>
    </citation>
    <scope>NUCLEOTIDE SEQUENCE [LARGE SCALE GENOMIC DNA]</scope>
    <source>
        <strain evidence="6 7">NIES-2285</strain>
    </source>
</reference>